<dbReference type="EMBL" id="CM000841">
    <property type="protein sequence ID" value="KRH45275.1"/>
    <property type="molecule type" value="Genomic_DNA"/>
</dbReference>
<protein>
    <recommendedName>
        <fullName evidence="2">U-box domain-containing protein</fullName>
    </recommendedName>
</protein>
<dbReference type="HOGENOM" id="CLU_006348_2_2_1"/>
<keyword evidence="1" id="KW-0833">Ubl conjugation pathway</keyword>
<evidence type="ECO:0000313" key="4">
    <source>
        <dbReference type="EnsemblPlants" id="KRH45275"/>
    </source>
</evidence>
<dbReference type="InterPro" id="IPR016024">
    <property type="entry name" value="ARM-type_fold"/>
</dbReference>
<reference evidence="3" key="3">
    <citation type="submission" date="2018-07" db="EMBL/GenBank/DDBJ databases">
        <title>WGS assembly of Glycine max.</title>
        <authorList>
            <person name="Schmutz J."/>
            <person name="Cannon S."/>
            <person name="Schlueter J."/>
            <person name="Ma J."/>
            <person name="Mitros T."/>
            <person name="Nelson W."/>
            <person name="Hyten D."/>
            <person name="Song Q."/>
            <person name="Thelen J."/>
            <person name="Cheng J."/>
            <person name="Xu D."/>
            <person name="Hellsten U."/>
            <person name="May G."/>
            <person name="Yu Y."/>
            <person name="Sakurai T."/>
            <person name="Umezawa T."/>
            <person name="Bhattacharyya M."/>
            <person name="Sandhu D."/>
            <person name="Valliyodan B."/>
            <person name="Lindquist E."/>
            <person name="Peto M."/>
            <person name="Grant D."/>
            <person name="Shu S."/>
            <person name="Goodstein D."/>
            <person name="Barry K."/>
            <person name="Futrell-Griggs M."/>
            <person name="Abernathy B."/>
            <person name="Du J."/>
            <person name="Tian Z."/>
            <person name="Zhu L."/>
            <person name="Gill N."/>
            <person name="Joshi T."/>
            <person name="Libault M."/>
            <person name="Sethuraman A."/>
            <person name="Zhang X."/>
            <person name="Shinozaki K."/>
            <person name="Nguyen H."/>
            <person name="Wing R."/>
            <person name="Cregan P."/>
            <person name="Specht J."/>
            <person name="Grimwood J."/>
            <person name="Rokhsar D."/>
            <person name="Stacey G."/>
            <person name="Shoemaker R."/>
            <person name="Jackson S."/>
        </authorList>
    </citation>
    <scope>NUCLEOTIDE SEQUENCE</scope>
    <source>
        <tissue evidence="3">Callus</tissue>
    </source>
</reference>
<dbReference type="GO" id="GO:0005634">
    <property type="term" value="C:nucleus"/>
    <property type="evidence" value="ECO:0000318"/>
    <property type="project" value="GO_Central"/>
</dbReference>
<evidence type="ECO:0000313" key="5">
    <source>
        <dbReference type="Proteomes" id="UP000008827"/>
    </source>
</evidence>
<reference evidence="4" key="2">
    <citation type="submission" date="2018-02" db="UniProtKB">
        <authorList>
            <consortium name="EnsemblPlants"/>
        </authorList>
    </citation>
    <scope>IDENTIFICATION</scope>
    <source>
        <strain evidence="4">Williams 82</strain>
    </source>
</reference>
<dbReference type="Gramene" id="KRH45275">
    <property type="protein sequence ID" value="KRH45275"/>
    <property type="gene ID" value="GLYMA_08G262500"/>
</dbReference>
<dbReference type="eggNOG" id="KOG0167">
    <property type="taxonomic scope" value="Eukaryota"/>
</dbReference>
<keyword evidence="5" id="KW-1185">Reference proteome</keyword>
<dbReference type="InterPro" id="IPR058678">
    <property type="entry name" value="ARM_PUB"/>
</dbReference>
<sequence length="200" mass="21548">MASSAMYLSTIDASGRYRFFVYPFKIFMYCSTGLSEDAATALIKLLCEGTPTGKKDAATAIFNLSIYQGNKPRAVKAGIIALLIQFLKDAGGGIVDEVVAIMEILASHHEGRVAIGQAKSIHILVEVIRTGSPRNRENAAAVLWPLCTEDPLQLKLAKEHGAEAALQELSENGTDRAKIKAGSILELLQRMEGVDNLQSS</sequence>
<dbReference type="OMA" id="WPLCTED"/>
<dbReference type="PaxDb" id="3847-GLYMA08G31614.1"/>
<dbReference type="InParanoid" id="K7L8Z6"/>
<dbReference type="InterPro" id="IPR011989">
    <property type="entry name" value="ARM-like"/>
</dbReference>
<proteinExistence type="predicted"/>
<dbReference type="PANTHER" id="PTHR23315">
    <property type="entry name" value="U BOX DOMAIN-CONTAINING"/>
    <property type="match status" value="1"/>
</dbReference>
<dbReference type="GO" id="GO:0005737">
    <property type="term" value="C:cytoplasm"/>
    <property type="evidence" value="ECO:0000318"/>
    <property type="project" value="GO_Central"/>
</dbReference>
<evidence type="ECO:0000313" key="3">
    <source>
        <dbReference type="EMBL" id="KRH45275.1"/>
    </source>
</evidence>
<dbReference type="FunFam" id="1.25.10.10:FF:001247">
    <property type="entry name" value="RING-type E3 ubiquitin transferase"/>
    <property type="match status" value="1"/>
</dbReference>
<organism evidence="4">
    <name type="scientific">Glycine max</name>
    <name type="common">Soybean</name>
    <name type="synonym">Glycine hispida</name>
    <dbReference type="NCBI Taxonomy" id="3847"/>
    <lineage>
        <taxon>Eukaryota</taxon>
        <taxon>Viridiplantae</taxon>
        <taxon>Streptophyta</taxon>
        <taxon>Embryophyta</taxon>
        <taxon>Tracheophyta</taxon>
        <taxon>Spermatophyta</taxon>
        <taxon>Magnoliopsida</taxon>
        <taxon>eudicotyledons</taxon>
        <taxon>Gunneridae</taxon>
        <taxon>Pentapetalae</taxon>
        <taxon>rosids</taxon>
        <taxon>fabids</taxon>
        <taxon>Fabales</taxon>
        <taxon>Fabaceae</taxon>
        <taxon>Papilionoideae</taxon>
        <taxon>50 kb inversion clade</taxon>
        <taxon>NPAAA clade</taxon>
        <taxon>indigoferoid/millettioid clade</taxon>
        <taxon>Phaseoleae</taxon>
        <taxon>Glycine</taxon>
        <taxon>Glycine subgen. Soja</taxon>
    </lineage>
</organism>
<accession>K7L8Z6</accession>
<feature type="domain" description="U-box" evidence="2">
    <location>
        <begin position="36"/>
        <end position="187"/>
    </location>
</feature>
<dbReference type="PANTHER" id="PTHR23315:SF111">
    <property type="entry name" value="U-BOX DOMAIN-CONTAINING PROTEIN 14"/>
    <property type="match status" value="1"/>
</dbReference>
<name>K7L8Z6_SOYBN</name>
<evidence type="ECO:0000256" key="1">
    <source>
        <dbReference type="ARBA" id="ARBA00022786"/>
    </source>
</evidence>
<evidence type="ECO:0000259" key="2">
    <source>
        <dbReference type="Pfam" id="PF25598"/>
    </source>
</evidence>
<dbReference type="SUPFAM" id="SSF48371">
    <property type="entry name" value="ARM repeat"/>
    <property type="match status" value="1"/>
</dbReference>
<dbReference type="SMR" id="K7L8Z6"/>
<dbReference type="AlphaFoldDB" id="K7L8Z6"/>
<dbReference type="Pfam" id="PF25598">
    <property type="entry name" value="ARM_PUB"/>
    <property type="match status" value="1"/>
</dbReference>
<gene>
    <name evidence="3" type="ORF">GLYMA_08G262500</name>
</gene>
<reference evidence="3 4" key="1">
    <citation type="journal article" date="2010" name="Nature">
        <title>Genome sequence of the palaeopolyploid soybean.</title>
        <authorList>
            <person name="Schmutz J."/>
            <person name="Cannon S.B."/>
            <person name="Schlueter J."/>
            <person name="Ma J."/>
            <person name="Mitros T."/>
            <person name="Nelson W."/>
            <person name="Hyten D.L."/>
            <person name="Song Q."/>
            <person name="Thelen J.J."/>
            <person name="Cheng J."/>
            <person name="Xu D."/>
            <person name="Hellsten U."/>
            <person name="May G.D."/>
            <person name="Yu Y."/>
            <person name="Sakurai T."/>
            <person name="Umezawa T."/>
            <person name="Bhattacharyya M.K."/>
            <person name="Sandhu D."/>
            <person name="Valliyodan B."/>
            <person name="Lindquist E."/>
            <person name="Peto M."/>
            <person name="Grant D."/>
            <person name="Shu S."/>
            <person name="Goodstein D."/>
            <person name="Barry K."/>
            <person name="Futrell-Griggs M."/>
            <person name="Abernathy B."/>
            <person name="Du J."/>
            <person name="Tian Z."/>
            <person name="Zhu L."/>
            <person name="Gill N."/>
            <person name="Joshi T."/>
            <person name="Libault M."/>
            <person name="Sethuraman A."/>
            <person name="Zhang X.-C."/>
            <person name="Shinozaki K."/>
            <person name="Nguyen H.T."/>
            <person name="Wing R.A."/>
            <person name="Cregan P."/>
            <person name="Specht J."/>
            <person name="Grimwood J."/>
            <person name="Rokhsar D."/>
            <person name="Stacey G."/>
            <person name="Shoemaker R.C."/>
            <person name="Jackson S.A."/>
        </authorList>
    </citation>
    <scope>NUCLEOTIDE SEQUENCE [LARGE SCALE GENOMIC DNA]</scope>
    <source>
        <strain evidence="4">cv. Williams 82</strain>
        <tissue evidence="3">Callus</tissue>
    </source>
</reference>
<dbReference type="Gene3D" id="1.25.10.10">
    <property type="entry name" value="Leucine-rich Repeat Variant"/>
    <property type="match status" value="1"/>
</dbReference>
<dbReference type="EnsemblPlants" id="KRH45275">
    <property type="protein sequence ID" value="KRH45275"/>
    <property type="gene ID" value="GLYMA_08G262500"/>
</dbReference>
<dbReference type="Proteomes" id="UP000008827">
    <property type="component" value="Chromosome 8"/>
</dbReference>